<dbReference type="EMBL" id="AP026933">
    <property type="protein sequence ID" value="BDT02539.1"/>
    <property type="molecule type" value="Genomic_DNA"/>
</dbReference>
<proteinExistence type="predicted"/>
<evidence type="ECO:0000313" key="2">
    <source>
        <dbReference type="Proteomes" id="UP001163387"/>
    </source>
</evidence>
<protein>
    <submittedName>
        <fullName evidence="1">Uncharacterized protein</fullName>
    </submittedName>
</protein>
<gene>
    <name evidence="1" type="ORF">SHM_01850</name>
</gene>
<sequence>MLVSFSKSKKTTPLLANNDVTNINNFELQNPVNNINNKITINTL</sequence>
<dbReference type="Proteomes" id="UP001163387">
    <property type="component" value="Chromosome"/>
</dbReference>
<organism evidence="1 2">
    <name type="scientific">Spiroplasma ixodetis</name>
    <dbReference type="NCBI Taxonomy" id="2141"/>
    <lineage>
        <taxon>Bacteria</taxon>
        <taxon>Bacillati</taxon>
        <taxon>Mycoplasmatota</taxon>
        <taxon>Mollicutes</taxon>
        <taxon>Entomoplasmatales</taxon>
        <taxon>Spiroplasmataceae</taxon>
        <taxon>Spiroplasma</taxon>
    </lineage>
</organism>
<keyword evidence="2" id="KW-1185">Reference proteome</keyword>
<name>A0ABN6SUZ2_9MOLU</name>
<reference evidence="1 2" key="1">
    <citation type="journal article" date="2022" name="Front. Microbiol.">
        <title>Male-killing mechanisms vary between Spiroplasma species.</title>
        <authorList>
            <person name="Arai H."/>
            <person name="Inoue M."/>
            <person name="Kageyama D."/>
        </authorList>
    </citation>
    <scope>NUCLEOTIDE SEQUENCE [LARGE SCALE GENOMIC DNA]</scope>
    <source>
        <strain evidence="2">sHm</strain>
    </source>
</reference>
<accession>A0ABN6SUZ2</accession>
<evidence type="ECO:0000313" key="1">
    <source>
        <dbReference type="EMBL" id="BDT02539.1"/>
    </source>
</evidence>